<keyword evidence="2" id="KW-0479">Metal-binding</keyword>
<dbReference type="EMBL" id="SDAM02029499">
    <property type="protein sequence ID" value="KAH6756903.1"/>
    <property type="molecule type" value="Genomic_DNA"/>
</dbReference>
<dbReference type="Gene3D" id="1.20.1280.50">
    <property type="match status" value="1"/>
</dbReference>
<dbReference type="PANTHER" id="PTHR12374:SF20">
    <property type="entry name" value="TRANSCRIPTIONAL ADAPTER 2-ALPHA"/>
    <property type="match status" value="1"/>
</dbReference>
<keyword evidence="8" id="KW-0539">Nucleus</keyword>
<keyword evidence="5" id="KW-0805">Transcription regulation</keyword>
<keyword evidence="6" id="KW-0238">DNA-binding</keyword>
<dbReference type="FunFam" id="1.10.10.10:FF:000087">
    <property type="entry name" value="Transcriptional adapter 2"/>
    <property type="match status" value="1"/>
</dbReference>
<proteinExistence type="predicted"/>
<dbReference type="InterPro" id="IPR001810">
    <property type="entry name" value="F-box_dom"/>
</dbReference>
<evidence type="ECO:0000256" key="3">
    <source>
        <dbReference type="ARBA" id="ARBA00022771"/>
    </source>
</evidence>
<dbReference type="GO" id="GO:0003713">
    <property type="term" value="F:transcription coactivator activity"/>
    <property type="evidence" value="ECO:0007669"/>
    <property type="project" value="TreeGrafter"/>
</dbReference>
<feature type="domain" description="HTH myb-type" evidence="14">
    <location>
        <begin position="109"/>
        <end position="156"/>
    </location>
</feature>
<evidence type="ECO:0000256" key="2">
    <source>
        <dbReference type="ARBA" id="ARBA00022723"/>
    </source>
</evidence>
<dbReference type="PROSITE" id="PS50090">
    <property type="entry name" value="MYB_LIKE"/>
    <property type="match status" value="1"/>
</dbReference>
<dbReference type="FunFam" id="1.10.10.60:FF:000115">
    <property type="entry name" value="Transcriptional adapter 2"/>
    <property type="match status" value="1"/>
</dbReference>
<feature type="region of interest" description="Disordered" evidence="10">
    <location>
        <begin position="430"/>
        <end position="493"/>
    </location>
</feature>
<dbReference type="GO" id="GO:0008270">
    <property type="term" value="F:zinc ion binding"/>
    <property type="evidence" value="ECO:0007669"/>
    <property type="project" value="UniProtKB-KW"/>
</dbReference>
<gene>
    <name evidence="15" type="ORF">C2S53_006705</name>
</gene>
<dbReference type="PROSITE" id="PS50135">
    <property type="entry name" value="ZF_ZZ_2"/>
    <property type="match status" value="1"/>
</dbReference>
<evidence type="ECO:0000256" key="7">
    <source>
        <dbReference type="ARBA" id="ARBA00023163"/>
    </source>
</evidence>
<dbReference type="InterPro" id="IPR043145">
    <property type="entry name" value="Znf_ZZ_sf"/>
</dbReference>
<dbReference type="InterPro" id="IPR036388">
    <property type="entry name" value="WH-like_DNA-bd_sf"/>
</dbReference>
<dbReference type="SUPFAM" id="SSF46689">
    <property type="entry name" value="Homeodomain-like"/>
    <property type="match status" value="2"/>
</dbReference>
<evidence type="ECO:0000259" key="14">
    <source>
        <dbReference type="PROSITE" id="PS51294"/>
    </source>
</evidence>
<comment type="subcellular location">
    <subcellularLocation>
        <location evidence="1">Nucleus</location>
    </subcellularLocation>
</comment>
<dbReference type="PROSITE" id="PS51294">
    <property type="entry name" value="HTH_MYB"/>
    <property type="match status" value="1"/>
</dbReference>
<dbReference type="InterPro" id="IPR000433">
    <property type="entry name" value="Znf_ZZ"/>
</dbReference>
<dbReference type="GO" id="GO:0003682">
    <property type="term" value="F:chromatin binding"/>
    <property type="evidence" value="ECO:0007669"/>
    <property type="project" value="TreeGrafter"/>
</dbReference>
<dbReference type="SUPFAM" id="SSF81383">
    <property type="entry name" value="F-box domain"/>
    <property type="match status" value="1"/>
</dbReference>
<dbReference type="Pfam" id="PF00249">
    <property type="entry name" value="Myb_DNA-binding"/>
    <property type="match status" value="1"/>
</dbReference>
<evidence type="ECO:0000256" key="4">
    <source>
        <dbReference type="ARBA" id="ARBA00022833"/>
    </source>
</evidence>
<comment type="caution">
    <text evidence="15">The sequence shown here is derived from an EMBL/GenBank/DDBJ whole genome shotgun (WGS) entry which is preliminary data.</text>
</comment>
<feature type="compositionally biased region" description="Polar residues" evidence="10">
    <location>
        <begin position="229"/>
        <end position="239"/>
    </location>
</feature>
<feature type="compositionally biased region" description="Basic and acidic residues" evidence="10">
    <location>
        <begin position="430"/>
        <end position="439"/>
    </location>
</feature>
<evidence type="ECO:0000256" key="10">
    <source>
        <dbReference type="SAM" id="MobiDB-lite"/>
    </source>
</evidence>
<feature type="region of interest" description="Disordered" evidence="10">
    <location>
        <begin position="205"/>
        <end position="253"/>
    </location>
</feature>
<feature type="region of interest" description="Disordered" evidence="10">
    <location>
        <begin position="1"/>
        <end position="40"/>
    </location>
</feature>
<dbReference type="Proteomes" id="UP001190926">
    <property type="component" value="Unassembled WGS sequence"/>
</dbReference>
<dbReference type="FunFam" id="3.30.60.90:FF:000013">
    <property type="entry name" value="Transcriptional adapter"/>
    <property type="match status" value="1"/>
</dbReference>
<feature type="compositionally biased region" description="Low complexity" evidence="10">
    <location>
        <begin position="1"/>
        <end position="17"/>
    </location>
</feature>
<dbReference type="GO" id="GO:0005634">
    <property type="term" value="C:nucleus"/>
    <property type="evidence" value="ECO:0007669"/>
    <property type="project" value="UniProtKB-SubCell"/>
</dbReference>
<dbReference type="Pfam" id="PF25299">
    <property type="entry name" value="ZZ_ADA2"/>
    <property type="match status" value="1"/>
</dbReference>
<evidence type="ECO:0000259" key="12">
    <source>
        <dbReference type="PROSITE" id="PS50135"/>
    </source>
</evidence>
<name>A0AAD4NYA1_PERFH</name>
<dbReference type="SUPFAM" id="SSF57850">
    <property type="entry name" value="RING/U-box"/>
    <property type="match status" value="1"/>
</dbReference>
<evidence type="ECO:0000256" key="8">
    <source>
        <dbReference type="ARBA" id="ARBA00023242"/>
    </source>
</evidence>
<keyword evidence="7" id="KW-0804">Transcription</keyword>
<dbReference type="Pfam" id="PF22941">
    <property type="entry name" value="TADA2A-like_3rd"/>
    <property type="match status" value="1"/>
</dbReference>
<keyword evidence="16" id="KW-1185">Reference proteome</keyword>
<dbReference type="InterPro" id="IPR036047">
    <property type="entry name" value="F-box-like_dom_sf"/>
</dbReference>
<dbReference type="InterPro" id="IPR001005">
    <property type="entry name" value="SANT/Myb"/>
</dbReference>
<dbReference type="GO" id="GO:0003677">
    <property type="term" value="F:DNA binding"/>
    <property type="evidence" value="ECO:0007669"/>
    <property type="project" value="UniProtKB-KW"/>
</dbReference>
<feature type="domain" description="ZZ-type" evidence="12">
    <location>
        <begin position="46"/>
        <end position="102"/>
    </location>
</feature>
<dbReference type="AlphaFoldDB" id="A0AAD4NYA1"/>
<dbReference type="InterPro" id="IPR017884">
    <property type="entry name" value="SANT_dom"/>
</dbReference>
<feature type="compositionally biased region" description="Polar residues" evidence="10">
    <location>
        <begin position="461"/>
        <end position="472"/>
    </location>
</feature>
<accession>A0AAD4NYA1</accession>
<dbReference type="InterPro" id="IPR055141">
    <property type="entry name" value="TADA2A_B-like_dom"/>
</dbReference>
<organism evidence="15 16">
    <name type="scientific">Perilla frutescens var. hirtella</name>
    <name type="common">Perilla citriodora</name>
    <name type="synonym">Perilla setoyensis</name>
    <dbReference type="NCBI Taxonomy" id="608512"/>
    <lineage>
        <taxon>Eukaryota</taxon>
        <taxon>Viridiplantae</taxon>
        <taxon>Streptophyta</taxon>
        <taxon>Embryophyta</taxon>
        <taxon>Tracheophyta</taxon>
        <taxon>Spermatophyta</taxon>
        <taxon>Magnoliopsida</taxon>
        <taxon>eudicotyledons</taxon>
        <taxon>Gunneridae</taxon>
        <taxon>Pentapetalae</taxon>
        <taxon>asterids</taxon>
        <taxon>lamiids</taxon>
        <taxon>Lamiales</taxon>
        <taxon>Lamiaceae</taxon>
        <taxon>Nepetoideae</taxon>
        <taxon>Elsholtzieae</taxon>
        <taxon>Perilla</taxon>
    </lineage>
</organism>
<reference evidence="15 16" key="1">
    <citation type="journal article" date="2021" name="Nat. Commun.">
        <title>Incipient diploidization of the medicinal plant Perilla within 10,000 years.</title>
        <authorList>
            <person name="Zhang Y."/>
            <person name="Shen Q."/>
            <person name="Leng L."/>
            <person name="Zhang D."/>
            <person name="Chen S."/>
            <person name="Shi Y."/>
            <person name="Ning Z."/>
            <person name="Chen S."/>
        </authorList>
    </citation>
    <scope>NUCLEOTIDE SEQUENCE [LARGE SCALE GENOMIC DNA]</scope>
    <source>
        <strain evidence="16">cv. PC099</strain>
    </source>
</reference>
<feature type="domain" description="Myb-like" evidence="11">
    <location>
        <begin position="109"/>
        <end position="152"/>
    </location>
</feature>
<dbReference type="GO" id="GO:0006338">
    <property type="term" value="P:chromatin remodeling"/>
    <property type="evidence" value="ECO:0007669"/>
    <property type="project" value="TreeGrafter"/>
</dbReference>
<dbReference type="PANTHER" id="PTHR12374">
    <property type="entry name" value="TRANSCRIPTIONAL ADAPTOR 2 ADA2 -RELATED"/>
    <property type="match status" value="1"/>
</dbReference>
<evidence type="ECO:0000313" key="16">
    <source>
        <dbReference type="Proteomes" id="UP001190926"/>
    </source>
</evidence>
<dbReference type="CDD" id="cd02335">
    <property type="entry name" value="ZZ_ADA2"/>
    <property type="match status" value="1"/>
</dbReference>
<feature type="domain" description="SANT" evidence="13">
    <location>
        <begin position="104"/>
        <end position="156"/>
    </location>
</feature>
<evidence type="ECO:0000259" key="13">
    <source>
        <dbReference type="PROSITE" id="PS51293"/>
    </source>
</evidence>
<dbReference type="Gene3D" id="3.30.60.90">
    <property type="match status" value="1"/>
</dbReference>
<sequence length="710" mass="80029">MGRSRAASQAAADDPGQSRSKRKRTTQNVENTESAPPVPGITDGKKALYHCNYCNKDISGKIRIKCVICSDFDSCVECFSVGAEVYPHKSNHPYRVMDNLAFPLICPDWNADEEMLLLEGIEMYGLANWNEVAEHVGTKSRSQCIEHYDRVYKNSPCFPLPDMSHVMGKNKEELLAMAKENNERAPSSGEVDVKEESHFAARIKMEDLKKEGQTGRSSSSISSEAGTIVGSSCGKTSIGASKRTSEKAPSTDAVNAPKVEEFHLDRSIGEKKLRTSDYEGVSMKELSGYNSKRQEFEIEYDNDAEQLLADMEFKETDTDAERELKVRVLHIYSKRLDERKRRKNFILERNLLYPDPFDKDLTLEEKELCHRYRVFMRFHSKEEHDELLRSVVEEQRILKRIQDLQEARAAGCRTAGEAERYIEQKIKREVEENSRRVKESSQAGPSGKYLQRINHQRGDQDTTSPRGGNKSPSVLDPVGKESSSNGRGLTGSDVSDKWDVTGFIGADILSDAEKQLCGEIRILPTHYLNMLQTMSMGILSGNLTKKADAHGLFNVDPGKVDKQRKRAKFSINDNLDILIEILKRLDDRSLGVAACVCRLWSALTRHDSLWEHLCFRRLSMSPPPPNGVRTVVAALGGYRSLYMVCVKPVLRRIGDLERRLWTRHQMDISLSLFCVDYYERLLLAAAAGSSPPPPSSLIFLCNQRLTSTTA</sequence>
<dbReference type="SMART" id="SM00717">
    <property type="entry name" value="SANT"/>
    <property type="match status" value="1"/>
</dbReference>
<dbReference type="GO" id="GO:0006357">
    <property type="term" value="P:regulation of transcription by RNA polymerase II"/>
    <property type="evidence" value="ECO:0007669"/>
    <property type="project" value="TreeGrafter"/>
</dbReference>
<dbReference type="Gene3D" id="1.10.10.60">
    <property type="entry name" value="Homeodomain-like"/>
    <property type="match status" value="1"/>
</dbReference>
<dbReference type="InterPro" id="IPR041983">
    <property type="entry name" value="ADA2-like_ZZ"/>
</dbReference>
<dbReference type="CDD" id="cd22151">
    <property type="entry name" value="F-box_AtGID2-like"/>
    <property type="match status" value="1"/>
</dbReference>
<dbReference type="SMART" id="SM00291">
    <property type="entry name" value="ZnF_ZZ"/>
    <property type="match status" value="1"/>
</dbReference>
<evidence type="ECO:0000256" key="9">
    <source>
        <dbReference type="PROSITE-ProRule" id="PRU00228"/>
    </source>
</evidence>
<keyword evidence="3 9" id="KW-0863">Zinc-finger</keyword>
<evidence type="ECO:0000256" key="1">
    <source>
        <dbReference type="ARBA" id="ARBA00004123"/>
    </source>
</evidence>
<dbReference type="PROSITE" id="PS51293">
    <property type="entry name" value="SANT"/>
    <property type="match status" value="1"/>
</dbReference>
<evidence type="ECO:0000259" key="11">
    <source>
        <dbReference type="PROSITE" id="PS50090"/>
    </source>
</evidence>
<dbReference type="InterPro" id="IPR017930">
    <property type="entry name" value="Myb_dom"/>
</dbReference>
<dbReference type="Gene3D" id="1.10.10.10">
    <property type="entry name" value="Winged helix-like DNA-binding domain superfamily/Winged helix DNA-binding domain"/>
    <property type="match status" value="1"/>
</dbReference>
<evidence type="ECO:0000256" key="6">
    <source>
        <dbReference type="ARBA" id="ARBA00023125"/>
    </source>
</evidence>
<dbReference type="InterPro" id="IPR009057">
    <property type="entry name" value="Homeodomain-like_sf"/>
</dbReference>
<evidence type="ECO:0000313" key="15">
    <source>
        <dbReference type="EMBL" id="KAH6756903.1"/>
    </source>
</evidence>
<keyword evidence="4" id="KW-0862">Zinc</keyword>
<evidence type="ECO:0000256" key="5">
    <source>
        <dbReference type="ARBA" id="ARBA00023015"/>
    </source>
</evidence>
<dbReference type="CDD" id="cd00167">
    <property type="entry name" value="SANT"/>
    <property type="match status" value="1"/>
</dbReference>
<protein>
    <submittedName>
        <fullName evidence="15">ADA2 2B</fullName>
    </submittedName>
</protein>
<dbReference type="Pfam" id="PF12937">
    <property type="entry name" value="F-box-like"/>
    <property type="match status" value="1"/>
</dbReference>